<feature type="coiled-coil region" evidence="11">
    <location>
        <begin position="32"/>
        <end position="66"/>
    </location>
</feature>
<dbReference type="GO" id="GO:0044781">
    <property type="term" value="P:bacterial-type flagellum organization"/>
    <property type="evidence" value="ECO:0007669"/>
    <property type="project" value="UniProtKB-KW"/>
</dbReference>
<dbReference type="GeneID" id="42305537"/>
<gene>
    <name evidence="12" type="ORF">AF333_10020</name>
    <name evidence="13" type="ORF">SAMN04487909_103234</name>
</gene>
<dbReference type="NCBIfam" id="TIGR02473">
    <property type="entry name" value="flagell_FliJ"/>
    <property type="match status" value="1"/>
</dbReference>
<dbReference type="GO" id="GO:0071973">
    <property type="term" value="P:bacterial-type flagellum-dependent cell motility"/>
    <property type="evidence" value="ECO:0007669"/>
    <property type="project" value="InterPro"/>
</dbReference>
<evidence type="ECO:0000313" key="15">
    <source>
        <dbReference type="Proteomes" id="UP000182836"/>
    </source>
</evidence>
<dbReference type="OrthoDB" id="2678901at2"/>
<keyword evidence="4" id="KW-0813">Transport</keyword>
<dbReference type="Proteomes" id="UP000037269">
    <property type="component" value="Unassembled WGS sequence"/>
</dbReference>
<evidence type="ECO:0000256" key="11">
    <source>
        <dbReference type="SAM" id="Coils"/>
    </source>
</evidence>
<dbReference type="EMBL" id="LGUG01000004">
    <property type="protein sequence ID" value="KON95766.1"/>
    <property type="molecule type" value="Genomic_DNA"/>
</dbReference>
<keyword evidence="10" id="KW-1006">Bacterial flagellum protein export</keyword>
<proteinExistence type="inferred from homology"/>
<evidence type="ECO:0000313" key="14">
    <source>
        <dbReference type="Proteomes" id="UP000037269"/>
    </source>
</evidence>
<reference evidence="12 14" key="1">
    <citation type="submission" date="2015-07" db="EMBL/GenBank/DDBJ databases">
        <title>Fjat-14205 dsm 2895.</title>
        <authorList>
            <person name="Liu B."/>
            <person name="Wang J."/>
            <person name="Zhu Y."/>
            <person name="Liu G."/>
            <person name="Chen Q."/>
            <person name="Chen Z."/>
            <person name="Lan J."/>
            <person name="Che J."/>
            <person name="Ge C."/>
            <person name="Shi H."/>
            <person name="Pan Z."/>
            <person name="Liu X."/>
        </authorList>
    </citation>
    <scope>NUCLEOTIDE SEQUENCE [LARGE SCALE GENOMIC DNA]</scope>
    <source>
        <strain evidence="12 14">DSM 2895</strain>
    </source>
</reference>
<organism evidence="12 14">
    <name type="scientific">Aneurinibacillus migulanus</name>
    <name type="common">Bacillus migulanus</name>
    <dbReference type="NCBI Taxonomy" id="47500"/>
    <lineage>
        <taxon>Bacteria</taxon>
        <taxon>Bacillati</taxon>
        <taxon>Bacillota</taxon>
        <taxon>Bacilli</taxon>
        <taxon>Bacillales</taxon>
        <taxon>Paenibacillaceae</taxon>
        <taxon>Aneurinibacillus group</taxon>
        <taxon>Aneurinibacillus</taxon>
    </lineage>
</organism>
<evidence type="ECO:0000256" key="5">
    <source>
        <dbReference type="ARBA" id="ARBA00022475"/>
    </source>
</evidence>
<keyword evidence="5" id="KW-1003">Cell membrane</keyword>
<keyword evidence="7" id="KW-1005">Bacterial flagellum biogenesis</keyword>
<evidence type="ECO:0000256" key="10">
    <source>
        <dbReference type="ARBA" id="ARBA00023225"/>
    </source>
</evidence>
<accession>A0A0D1V8C9</accession>
<reference evidence="13 15" key="2">
    <citation type="submission" date="2016-10" db="EMBL/GenBank/DDBJ databases">
        <authorList>
            <person name="de Groot N.N."/>
        </authorList>
    </citation>
    <scope>NUCLEOTIDE SEQUENCE [LARGE SCALE GENOMIC DNA]</scope>
    <source>
        <strain evidence="13 15">DSM 2895</strain>
    </source>
</reference>
<evidence type="ECO:0000313" key="13">
    <source>
        <dbReference type="EMBL" id="SDI36981.1"/>
    </source>
</evidence>
<keyword evidence="13" id="KW-0966">Cell projection</keyword>
<evidence type="ECO:0000256" key="7">
    <source>
        <dbReference type="ARBA" id="ARBA00022795"/>
    </source>
</evidence>
<keyword evidence="13" id="KW-0969">Cilium</keyword>
<dbReference type="Pfam" id="PF02050">
    <property type="entry name" value="FliJ"/>
    <property type="match status" value="1"/>
</dbReference>
<keyword evidence="13" id="KW-0282">Flagellum</keyword>
<evidence type="ECO:0000256" key="2">
    <source>
        <dbReference type="ARBA" id="ARBA00010004"/>
    </source>
</evidence>
<dbReference type="STRING" id="47500.AF333_10020"/>
<dbReference type="Proteomes" id="UP000182836">
    <property type="component" value="Unassembled WGS sequence"/>
</dbReference>
<evidence type="ECO:0000256" key="9">
    <source>
        <dbReference type="ARBA" id="ARBA00023136"/>
    </source>
</evidence>
<name>A0A0D1V8C9_ANEMI</name>
<evidence type="ECO:0000256" key="3">
    <source>
        <dbReference type="ARBA" id="ARBA00020392"/>
    </source>
</evidence>
<keyword evidence="14" id="KW-1185">Reference proteome</keyword>
<dbReference type="InterPro" id="IPR053716">
    <property type="entry name" value="Flag_assembly_chemotaxis_eff"/>
</dbReference>
<dbReference type="PATRIC" id="fig|47500.12.peg.4930"/>
<dbReference type="GO" id="GO:0009288">
    <property type="term" value="C:bacterial-type flagellum"/>
    <property type="evidence" value="ECO:0007669"/>
    <property type="project" value="InterPro"/>
</dbReference>
<dbReference type="RefSeq" id="WP_043065982.1">
    <property type="nucleotide sequence ID" value="NZ_BJOA01000031.1"/>
</dbReference>
<evidence type="ECO:0000256" key="6">
    <source>
        <dbReference type="ARBA" id="ARBA00022500"/>
    </source>
</evidence>
<keyword evidence="8" id="KW-0653">Protein transport</keyword>
<keyword evidence="9" id="KW-0472">Membrane</keyword>
<dbReference type="InterPro" id="IPR012823">
    <property type="entry name" value="Flagell_FliJ"/>
</dbReference>
<dbReference type="EMBL" id="FNED01000003">
    <property type="protein sequence ID" value="SDI36981.1"/>
    <property type="molecule type" value="Genomic_DNA"/>
</dbReference>
<sequence length="149" mass="18099">MSFIYSFQKILDMKEKEKEQAEISYSKSMQALHREQKRLSDLVKNKQQVEERMVRKEETISLAELKTNYEYVGHLQRMIVQANETKVQAEKDVETKQGILSERAMDQKIWEKLKEHSFEKYKERMLQREQKELDEIAVARYYRQRVKPH</sequence>
<evidence type="ECO:0000256" key="8">
    <source>
        <dbReference type="ARBA" id="ARBA00022927"/>
    </source>
</evidence>
<dbReference type="GO" id="GO:0005886">
    <property type="term" value="C:plasma membrane"/>
    <property type="evidence" value="ECO:0007669"/>
    <property type="project" value="UniProtKB-SubCell"/>
</dbReference>
<evidence type="ECO:0000313" key="12">
    <source>
        <dbReference type="EMBL" id="KON95766.1"/>
    </source>
</evidence>
<dbReference type="Gene3D" id="1.10.287.1700">
    <property type="match status" value="1"/>
</dbReference>
<evidence type="ECO:0000256" key="1">
    <source>
        <dbReference type="ARBA" id="ARBA00004413"/>
    </source>
</evidence>
<evidence type="ECO:0000256" key="4">
    <source>
        <dbReference type="ARBA" id="ARBA00022448"/>
    </source>
</evidence>
<keyword evidence="11" id="KW-0175">Coiled coil</keyword>
<keyword evidence="6" id="KW-0145">Chemotaxis</keyword>
<comment type="similarity">
    <text evidence="2">Belongs to the FliJ family.</text>
</comment>
<dbReference type="AlphaFoldDB" id="A0A0D1V8C9"/>
<dbReference type="GO" id="GO:0015031">
    <property type="term" value="P:protein transport"/>
    <property type="evidence" value="ECO:0007669"/>
    <property type="project" value="UniProtKB-KW"/>
</dbReference>
<protein>
    <recommendedName>
        <fullName evidence="3">Flagellar FliJ protein</fullName>
    </recommendedName>
</protein>
<comment type="subcellular location">
    <subcellularLocation>
        <location evidence="1">Cell membrane</location>
        <topology evidence="1">Peripheral membrane protein</topology>
        <orientation evidence="1">Cytoplasmic side</orientation>
    </subcellularLocation>
</comment>
<dbReference type="GO" id="GO:0006935">
    <property type="term" value="P:chemotaxis"/>
    <property type="evidence" value="ECO:0007669"/>
    <property type="project" value="UniProtKB-KW"/>
</dbReference>